<feature type="region of interest" description="Disordered" evidence="1">
    <location>
        <begin position="57"/>
        <end position="83"/>
    </location>
</feature>
<protein>
    <recommendedName>
        <fullName evidence="4">KRAB domain-containing protein</fullName>
    </recommendedName>
</protein>
<dbReference type="EMBL" id="JANPWB010000010">
    <property type="protein sequence ID" value="KAJ1134957.1"/>
    <property type="molecule type" value="Genomic_DNA"/>
</dbReference>
<comment type="caution">
    <text evidence="2">The sequence shown here is derived from an EMBL/GenBank/DDBJ whole genome shotgun (WGS) entry which is preliminary data.</text>
</comment>
<gene>
    <name evidence="2" type="ORF">NDU88_001403</name>
</gene>
<organism evidence="2 3">
    <name type="scientific">Pleurodeles waltl</name>
    <name type="common">Iberian ribbed newt</name>
    <dbReference type="NCBI Taxonomy" id="8319"/>
    <lineage>
        <taxon>Eukaryota</taxon>
        <taxon>Metazoa</taxon>
        <taxon>Chordata</taxon>
        <taxon>Craniata</taxon>
        <taxon>Vertebrata</taxon>
        <taxon>Euteleostomi</taxon>
        <taxon>Amphibia</taxon>
        <taxon>Batrachia</taxon>
        <taxon>Caudata</taxon>
        <taxon>Salamandroidea</taxon>
        <taxon>Salamandridae</taxon>
        <taxon>Pleurodelinae</taxon>
        <taxon>Pleurodeles</taxon>
    </lineage>
</organism>
<reference evidence="2" key="1">
    <citation type="journal article" date="2022" name="bioRxiv">
        <title>Sequencing and chromosome-scale assembly of the giantPleurodeles waltlgenome.</title>
        <authorList>
            <person name="Brown T."/>
            <person name="Elewa A."/>
            <person name="Iarovenko S."/>
            <person name="Subramanian E."/>
            <person name="Araus A.J."/>
            <person name="Petzold A."/>
            <person name="Susuki M."/>
            <person name="Suzuki K.-i.T."/>
            <person name="Hayashi T."/>
            <person name="Toyoda A."/>
            <person name="Oliveira C."/>
            <person name="Osipova E."/>
            <person name="Leigh N.D."/>
            <person name="Simon A."/>
            <person name="Yun M.H."/>
        </authorList>
    </citation>
    <scope>NUCLEOTIDE SEQUENCE</scope>
    <source>
        <strain evidence="2">20211129_DDA</strain>
        <tissue evidence="2">Liver</tissue>
    </source>
</reference>
<dbReference type="AlphaFoldDB" id="A0AAV7Q707"/>
<sequence length="83" mass="9248">MEGMSRCHNVRLVGVLEKEEGPSIELFEEEWLEQPVLQGSFTESSCEKWVQAPGEACPGRRRGGVKTPPVSRSTHPVNLKEIS</sequence>
<dbReference type="Proteomes" id="UP001066276">
    <property type="component" value="Chromosome 6"/>
</dbReference>
<evidence type="ECO:0000313" key="2">
    <source>
        <dbReference type="EMBL" id="KAJ1134957.1"/>
    </source>
</evidence>
<proteinExistence type="predicted"/>
<evidence type="ECO:0008006" key="4">
    <source>
        <dbReference type="Google" id="ProtNLM"/>
    </source>
</evidence>
<keyword evidence="3" id="KW-1185">Reference proteome</keyword>
<evidence type="ECO:0000256" key="1">
    <source>
        <dbReference type="SAM" id="MobiDB-lite"/>
    </source>
</evidence>
<name>A0AAV7Q707_PLEWA</name>
<accession>A0AAV7Q707</accession>
<evidence type="ECO:0000313" key="3">
    <source>
        <dbReference type="Proteomes" id="UP001066276"/>
    </source>
</evidence>